<sequence>MRTKGIWVQVIFALIVVFLFAYIFNLIPSKVNRLYECKVADISKEKIVDEIIIKIDGTINKSFLKKTKFTGNIFVGEEKYICKNVEFKRNITLLRKGYNNQNGVLVYLSSNTKKIMIVSLNDDYLLNEEKVISYPYKDIDKIKREYDEVIKKMNGI</sequence>
<comment type="caution">
    <text evidence="2">The sequence shown here is derived from an EMBL/GenBank/DDBJ whole genome shotgun (WGS) entry which is preliminary data.</text>
</comment>
<evidence type="ECO:0000256" key="1">
    <source>
        <dbReference type="SAM" id="Phobius"/>
    </source>
</evidence>
<name>A0A9J6P7K4_9CLOT</name>
<keyword evidence="3" id="KW-1185">Reference proteome</keyword>
<dbReference type="Proteomes" id="UP001056429">
    <property type="component" value="Unassembled WGS sequence"/>
</dbReference>
<reference evidence="2" key="2">
    <citation type="submission" date="2021-04" db="EMBL/GenBank/DDBJ databases">
        <authorList>
            <person name="Dong X."/>
        </authorList>
    </citation>
    <scope>NUCLEOTIDE SEQUENCE</scope>
    <source>
        <strain evidence="2">ZWT</strain>
    </source>
</reference>
<protein>
    <submittedName>
        <fullName evidence="2">Uncharacterized protein</fullName>
    </submittedName>
</protein>
<dbReference type="RefSeq" id="WP_250861109.1">
    <property type="nucleotide sequence ID" value="NZ_JAGSOJ010000004.1"/>
</dbReference>
<dbReference type="AlphaFoldDB" id="A0A9J6P7K4"/>
<keyword evidence="1" id="KW-1133">Transmembrane helix</keyword>
<reference evidence="2" key="1">
    <citation type="journal article" date="2021" name="mSystems">
        <title>Bacteria and Archaea Synergistically Convert Glycine Betaine to Biogenic Methane in the Formosa Cold Seep of the South China Sea.</title>
        <authorList>
            <person name="Li L."/>
            <person name="Zhang W."/>
            <person name="Zhang S."/>
            <person name="Song L."/>
            <person name="Sun Q."/>
            <person name="Zhang H."/>
            <person name="Xiang H."/>
            <person name="Dong X."/>
        </authorList>
    </citation>
    <scope>NUCLEOTIDE SEQUENCE</scope>
    <source>
        <strain evidence="2">ZWT</strain>
    </source>
</reference>
<feature type="transmembrane region" description="Helical" evidence="1">
    <location>
        <begin position="6"/>
        <end position="24"/>
    </location>
</feature>
<organism evidence="2 3">
    <name type="scientific">Oceanirhabdus seepicola</name>
    <dbReference type="NCBI Taxonomy" id="2828781"/>
    <lineage>
        <taxon>Bacteria</taxon>
        <taxon>Bacillati</taxon>
        <taxon>Bacillota</taxon>
        <taxon>Clostridia</taxon>
        <taxon>Eubacteriales</taxon>
        <taxon>Clostridiaceae</taxon>
        <taxon>Oceanirhabdus</taxon>
    </lineage>
</organism>
<accession>A0A9J6P7K4</accession>
<evidence type="ECO:0000313" key="2">
    <source>
        <dbReference type="EMBL" id="MCM1991977.1"/>
    </source>
</evidence>
<proteinExistence type="predicted"/>
<dbReference type="EMBL" id="JAGSOJ010000004">
    <property type="protein sequence ID" value="MCM1991977.1"/>
    <property type="molecule type" value="Genomic_DNA"/>
</dbReference>
<keyword evidence="1" id="KW-0472">Membrane</keyword>
<gene>
    <name evidence="2" type="ORF">KDK92_19725</name>
</gene>
<keyword evidence="1" id="KW-0812">Transmembrane</keyword>
<evidence type="ECO:0000313" key="3">
    <source>
        <dbReference type="Proteomes" id="UP001056429"/>
    </source>
</evidence>